<sequence>MASSTISSCAIEKIRKECYYEWMSLQPNKHIVDLIEVIMFQRSNADDHHTRKLVEWSSIDMVECRPSSFIRVIYALCGSHADTSFLSISST</sequence>
<proteinExistence type="predicted"/>
<dbReference type="AlphaFoldDB" id="A0A3P5Z385"/>
<reference evidence="1" key="1">
    <citation type="submission" date="2018-11" db="EMBL/GenBank/DDBJ databases">
        <authorList>
            <consortium name="Genoscope - CEA"/>
            <person name="William W."/>
        </authorList>
    </citation>
    <scope>NUCLEOTIDE SEQUENCE</scope>
</reference>
<accession>A0A3P5Z385</accession>
<dbReference type="EMBL" id="LR031571">
    <property type="protein sequence ID" value="VDC74516.1"/>
    <property type="molecule type" value="Genomic_DNA"/>
</dbReference>
<organism evidence="1">
    <name type="scientific">Brassica campestris</name>
    <name type="common">Field mustard</name>
    <dbReference type="NCBI Taxonomy" id="3711"/>
    <lineage>
        <taxon>Eukaryota</taxon>
        <taxon>Viridiplantae</taxon>
        <taxon>Streptophyta</taxon>
        <taxon>Embryophyta</taxon>
        <taxon>Tracheophyta</taxon>
        <taxon>Spermatophyta</taxon>
        <taxon>Magnoliopsida</taxon>
        <taxon>eudicotyledons</taxon>
        <taxon>Gunneridae</taxon>
        <taxon>Pentapetalae</taxon>
        <taxon>rosids</taxon>
        <taxon>malvids</taxon>
        <taxon>Brassicales</taxon>
        <taxon>Brassicaceae</taxon>
        <taxon>Brassiceae</taxon>
        <taxon>Brassica</taxon>
    </lineage>
</organism>
<protein>
    <submittedName>
        <fullName evidence="1">Uncharacterized protein</fullName>
    </submittedName>
</protein>
<name>A0A3P5Z385_BRACM</name>
<gene>
    <name evidence="1" type="ORF">BRAA01T01018Z</name>
</gene>
<evidence type="ECO:0000313" key="1">
    <source>
        <dbReference type="EMBL" id="VDC74516.1"/>
    </source>
</evidence>